<feature type="domain" description="Radical SAM core" evidence="8">
    <location>
        <begin position="6"/>
        <end position="246"/>
    </location>
</feature>
<keyword evidence="2" id="KW-0004">4Fe-4S</keyword>
<dbReference type="GO" id="GO:0046872">
    <property type="term" value="F:metal ion binding"/>
    <property type="evidence" value="ECO:0007669"/>
    <property type="project" value="UniProtKB-KW"/>
</dbReference>
<evidence type="ECO:0000313" key="9">
    <source>
        <dbReference type="EMBL" id="TCJ95871.1"/>
    </source>
</evidence>
<protein>
    <recommendedName>
        <fullName evidence="8">Radical SAM core domain-containing protein</fullName>
    </recommendedName>
</protein>
<dbReference type="InterPro" id="IPR023867">
    <property type="entry name" value="Sulphatase_maturase_rSAM"/>
</dbReference>
<evidence type="ECO:0000256" key="1">
    <source>
        <dbReference type="ARBA" id="ARBA00001966"/>
    </source>
</evidence>
<dbReference type="CDD" id="cd01335">
    <property type="entry name" value="Radical_SAM"/>
    <property type="match status" value="1"/>
</dbReference>
<dbReference type="Proteomes" id="UP000294702">
    <property type="component" value="Unassembled WGS sequence"/>
</dbReference>
<evidence type="ECO:0000256" key="4">
    <source>
        <dbReference type="ARBA" id="ARBA00022723"/>
    </source>
</evidence>
<dbReference type="RefSeq" id="WP_132691772.1">
    <property type="nucleotide sequence ID" value="NZ_SMFT01000005.1"/>
</dbReference>
<dbReference type="InterPro" id="IPR058240">
    <property type="entry name" value="rSAM_sf"/>
</dbReference>
<comment type="caution">
    <text evidence="9">The sequence shown here is derived from an EMBL/GenBank/DDBJ whole genome shotgun (WGS) entry which is preliminary data.</text>
</comment>
<keyword evidence="3" id="KW-0949">S-adenosyl-L-methionine</keyword>
<dbReference type="NCBIfam" id="TIGR03942">
    <property type="entry name" value="sulfatase_rSAM"/>
    <property type="match status" value="1"/>
</dbReference>
<dbReference type="EMBL" id="SMFT01000005">
    <property type="protein sequence ID" value="TCJ95871.1"/>
    <property type="molecule type" value="Genomic_DNA"/>
</dbReference>
<dbReference type="NCBIfam" id="TIGR04085">
    <property type="entry name" value="rSAM_more_4Fe4S"/>
    <property type="match status" value="1"/>
</dbReference>
<evidence type="ECO:0000256" key="6">
    <source>
        <dbReference type="ARBA" id="ARBA00023014"/>
    </source>
</evidence>
<dbReference type="CDD" id="cd21120">
    <property type="entry name" value="SPASM_anSME"/>
    <property type="match status" value="1"/>
</dbReference>
<gene>
    <name evidence="9" type="ORF">EV694_1872</name>
</gene>
<dbReference type="PANTHER" id="PTHR43273:SF3">
    <property type="entry name" value="ANAEROBIC SULFATASE-MATURATING ENZYME HOMOLOG ASLB-RELATED"/>
    <property type="match status" value="1"/>
</dbReference>
<dbReference type="GO" id="GO:0016491">
    <property type="term" value="F:oxidoreductase activity"/>
    <property type="evidence" value="ECO:0007669"/>
    <property type="project" value="InterPro"/>
</dbReference>
<comment type="cofactor">
    <cofactor evidence="1">
        <name>[4Fe-4S] cluster</name>
        <dbReference type="ChEBI" id="CHEBI:49883"/>
    </cofactor>
</comment>
<dbReference type="SFLD" id="SFLDS00029">
    <property type="entry name" value="Radical_SAM"/>
    <property type="match status" value="1"/>
</dbReference>
<evidence type="ECO:0000256" key="2">
    <source>
        <dbReference type="ARBA" id="ARBA00022485"/>
    </source>
</evidence>
<dbReference type="OrthoDB" id="9782387at2"/>
<name>A0A4R1FWV5_9PAST</name>
<accession>A0A4R1FWV5</accession>
<evidence type="ECO:0000256" key="5">
    <source>
        <dbReference type="ARBA" id="ARBA00023004"/>
    </source>
</evidence>
<keyword evidence="5" id="KW-0408">Iron</keyword>
<dbReference type="AlphaFoldDB" id="A0A4R1FWV5"/>
<evidence type="ECO:0000256" key="7">
    <source>
        <dbReference type="ARBA" id="ARBA00023601"/>
    </source>
</evidence>
<sequence length="403" mass="46642">MTRDLAQAPPTYFHVMAKPSSFHCNIKCEYCFYLEKENVLTHNVRLMSEQTLKDYIKNYIESHSGQQVDFAWQGGEPTLLGLAFFQKVVEYQKLFCLGKTITNSFQTNGIAINRQWAEFFKQNRFLLGISIDGLTEVHNKYRISINGQPTFDRVVKAIDLLKEYQVDFNTLTVVNDQNWHKGRETYQALKEIGSQYMQFIPIVEIANYGTNCSSFTPTKHHRIAPFSVPPEGYGQFLWDIFNQWIRQDVGKIYVREFDNLLGQWLGYPSASCTHSETCGNAMIVEANGDIYACDHYVYPDYKLGNIQHKSLKEMVLSKRQIRFGQAKKETLTKACQQCDVRLICNGGCPKQRVVQHKGEQYKHNYLCPSYKLFFRQTAPFMHQMSNIIKRGGLAADIMRLIPH</sequence>
<organism evidence="9 10">
    <name type="scientific">Volucribacter psittacicida</name>
    <dbReference type="NCBI Taxonomy" id="203482"/>
    <lineage>
        <taxon>Bacteria</taxon>
        <taxon>Pseudomonadati</taxon>
        <taxon>Pseudomonadota</taxon>
        <taxon>Gammaproteobacteria</taxon>
        <taxon>Pasteurellales</taxon>
        <taxon>Pasteurellaceae</taxon>
        <taxon>Volucribacter</taxon>
    </lineage>
</organism>
<dbReference type="GO" id="GO:0051539">
    <property type="term" value="F:4 iron, 4 sulfur cluster binding"/>
    <property type="evidence" value="ECO:0007669"/>
    <property type="project" value="UniProtKB-KW"/>
</dbReference>
<dbReference type="Pfam" id="PF04055">
    <property type="entry name" value="Radical_SAM"/>
    <property type="match status" value="1"/>
</dbReference>
<dbReference type="InterPro" id="IPR007197">
    <property type="entry name" value="rSAM"/>
</dbReference>
<dbReference type="InterPro" id="IPR013785">
    <property type="entry name" value="Aldolase_TIM"/>
</dbReference>
<proteinExistence type="inferred from homology"/>
<evidence type="ECO:0000256" key="3">
    <source>
        <dbReference type="ARBA" id="ARBA00022691"/>
    </source>
</evidence>
<dbReference type="InterPro" id="IPR047207">
    <property type="entry name" value="SPASM_anSME"/>
</dbReference>
<dbReference type="SUPFAM" id="SSF102114">
    <property type="entry name" value="Radical SAM enzymes"/>
    <property type="match status" value="1"/>
</dbReference>
<dbReference type="SFLD" id="SFLDG01072">
    <property type="entry name" value="dehydrogenase_like"/>
    <property type="match status" value="1"/>
</dbReference>
<dbReference type="InterPro" id="IPR034491">
    <property type="entry name" value="Anaerob_Ser_sulfatase-maturase"/>
</dbReference>
<dbReference type="PANTHER" id="PTHR43273">
    <property type="entry name" value="ANAEROBIC SULFATASE-MATURATING ENZYME HOMOLOG ASLB-RELATED"/>
    <property type="match status" value="1"/>
</dbReference>
<dbReference type="PROSITE" id="PS51918">
    <property type="entry name" value="RADICAL_SAM"/>
    <property type="match status" value="1"/>
</dbReference>
<dbReference type="Pfam" id="PF13186">
    <property type="entry name" value="SPASM"/>
    <property type="match status" value="1"/>
</dbReference>
<keyword evidence="4" id="KW-0479">Metal-binding</keyword>
<dbReference type="Gene3D" id="3.20.20.70">
    <property type="entry name" value="Aldolase class I"/>
    <property type="match status" value="1"/>
</dbReference>
<comment type="similarity">
    <text evidence="7">Belongs to the radical SAM superfamily. Anaerobic sulfatase-maturating enzyme family.</text>
</comment>
<evidence type="ECO:0000259" key="8">
    <source>
        <dbReference type="PROSITE" id="PS51918"/>
    </source>
</evidence>
<evidence type="ECO:0000313" key="10">
    <source>
        <dbReference type="Proteomes" id="UP000294702"/>
    </source>
</evidence>
<keyword evidence="6" id="KW-0411">Iron-sulfur</keyword>
<keyword evidence="10" id="KW-1185">Reference proteome</keyword>
<reference evidence="9 10" key="1">
    <citation type="submission" date="2019-03" db="EMBL/GenBank/DDBJ databases">
        <title>Genomic Encyclopedia of Type Strains, Phase IV (KMG-IV): sequencing the most valuable type-strain genomes for metagenomic binning, comparative biology and taxonomic classification.</title>
        <authorList>
            <person name="Goeker M."/>
        </authorList>
    </citation>
    <scope>NUCLEOTIDE SEQUENCE [LARGE SCALE GENOMIC DNA]</scope>
    <source>
        <strain evidence="9 10">DSM 15534</strain>
    </source>
</reference>
<dbReference type="SFLD" id="SFLDG01067">
    <property type="entry name" value="SPASM/twitch_domain_containing"/>
    <property type="match status" value="1"/>
</dbReference>
<dbReference type="SFLD" id="SFLDG01386">
    <property type="entry name" value="main_SPASM_domain-containing"/>
    <property type="match status" value="1"/>
</dbReference>
<dbReference type="InterPro" id="IPR023885">
    <property type="entry name" value="4Fe4S-binding_SPASM_dom"/>
</dbReference>
<dbReference type="SFLD" id="SFLDF00285">
    <property type="entry name" value="anaerobic_Ser-type_sulfatase-m"/>
    <property type="match status" value="1"/>
</dbReference>
<dbReference type="SFLD" id="SFLDG01384">
    <property type="entry name" value="thioether_bond_formation_requi"/>
    <property type="match status" value="1"/>
</dbReference>